<reference evidence="1" key="1">
    <citation type="journal article" date="2021" name="Proc. Natl. Acad. Sci. U.S.A.">
        <title>A Catalog of Tens of Thousands of Viruses from Human Metagenomes Reveals Hidden Associations with Chronic Diseases.</title>
        <authorList>
            <person name="Tisza M.J."/>
            <person name="Buck C.B."/>
        </authorList>
    </citation>
    <scope>NUCLEOTIDE SEQUENCE</scope>
    <source>
        <strain evidence="1">Ct9lR64</strain>
    </source>
</reference>
<proteinExistence type="predicted"/>
<dbReference type="EMBL" id="BK015760">
    <property type="protein sequence ID" value="DAE23871.1"/>
    <property type="molecule type" value="Genomic_DNA"/>
</dbReference>
<accession>A0A8S5QX61</accession>
<organism evidence="1">
    <name type="scientific">Siphoviridae sp. ct9lR64</name>
    <dbReference type="NCBI Taxonomy" id="2826178"/>
    <lineage>
        <taxon>Viruses</taxon>
        <taxon>Duplodnaviria</taxon>
        <taxon>Heunggongvirae</taxon>
        <taxon>Uroviricota</taxon>
        <taxon>Caudoviricetes</taxon>
    </lineage>
</organism>
<name>A0A8S5QX61_9CAUD</name>
<sequence>MIYVTSGGSGSGSVLTINGVVGSAVTISKSGKTKKKVLDSTGKAIFKGLSDGTWTVTMTKGSQSVTRSITLNSSYEMTIAYFSATITVTYPANSTCTCSDGTTTLTDTNTGATEKTVIFTVPNIGNWVISCMNGTESTSETVSITVDGQTVTVKLTYFDGTIYDVGTVNVEMEMISSPENNYSVTYNASSLTFKYAGNKAAGFLSAKVDVTGYSTLKVSHKGNNSGSGLGNVAINDTNTLAYGSRPKGSSAFNHMNANVNTVSLDISSFTGEYYVGIWDQRWDSGGSSVIVYKIWME</sequence>
<evidence type="ECO:0000313" key="1">
    <source>
        <dbReference type="EMBL" id="DAE23871.1"/>
    </source>
</evidence>
<protein>
    <submittedName>
        <fullName evidence="1">Uncharacterized protein</fullName>
    </submittedName>
</protein>